<dbReference type="GO" id="GO:0016491">
    <property type="term" value="F:oxidoreductase activity"/>
    <property type="evidence" value="ECO:0007669"/>
    <property type="project" value="UniProtKB-KW"/>
</dbReference>
<feature type="domain" description="FAD/NAD(P)-binding" evidence="8">
    <location>
        <begin position="4"/>
        <end position="194"/>
    </location>
</feature>
<dbReference type="InterPro" id="IPR016156">
    <property type="entry name" value="FAD/NAD-linked_Rdtase_dimer_sf"/>
</dbReference>
<dbReference type="Proteomes" id="UP000467132">
    <property type="component" value="Unassembled WGS sequence"/>
</dbReference>
<dbReference type="SUPFAM" id="SSF51905">
    <property type="entry name" value="FAD/NAD(P)-binding domain"/>
    <property type="match status" value="1"/>
</dbReference>
<keyword evidence="6" id="KW-0676">Redox-active center</keyword>
<dbReference type="PANTHER" id="PTHR43429">
    <property type="entry name" value="PYRIDINE NUCLEOTIDE-DISULFIDE OXIDOREDUCTASE DOMAIN-CONTAINING"/>
    <property type="match status" value="1"/>
</dbReference>
<dbReference type="EMBL" id="QXXA01000011">
    <property type="protein sequence ID" value="NBI07279.1"/>
    <property type="molecule type" value="Genomic_DNA"/>
</dbReference>
<evidence type="ECO:0000313" key="10">
    <source>
        <dbReference type="Proteomes" id="UP000467132"/>
    </source>
</evidence>
<feature type="domain" description="Pyridine nucleotide-disulphide oxidoreductase dimerisation" evidence="7">
    <location>
        <begin position="238"/>
        <end position="340"/>
    </location>
</feature>
<proteinExistence type="inferred from homology"/>
<dbReference type="InterPro" id="IPR023753">
    <property type="entry name" value="FAD/NAD-binding_dom"/>
</dbReference>
<comment type="cofactor">
    <cofactor evidence="1">
        <name>FAD</name>
        <dbReference type="ChEBI" id="CHEBI:57692"/>
    </cofactor>
</comment>
<evidence type="ECO:0000256" key="5">
    <source>
        <dbReference type="ARBA" id="ARBA00023002"/>
    </source>
</evidence>
<dbReference type="InterPro" id="IPR050260">
    <property type="entry name" value="FAD-bd_OxRdtase"/>
</dbReference>
<evidence type="ECO:0000256" key="3">
    <source>
        <dbReference type="ARBA" id="ARBA00022630"/>
    </source>
</evidence>
<dbReference type="Pfam" id="PF02852">
    <property type="entry name" value="Pyr_redox_dim"/>
    <property type="match status" value="1"/>
</dbReference>
<dbReference type="PRINTS" id="PR00469">
    <property type="entry name" value="PNDRDTASEII"/>
</dbReference>
<organism evidence="9 10">
    <name type="scientific">Senegalia massiliensis</name>
    <dbReference type="NCBI Taxonomy" id="1720316"/>
    <lineage>
        <taxon>Bacteria</taxon>
        <taxon>Bacillati</taxon>
        <taxon>Bacillota</taxon>
        <taxon>Clostridia</taxon>
        <taxon>Eubacteriales</taxon>
        <taxon>Clostridiaceae</taxon>
        <taxon>Senegalia</taxon>
    </lineage>
</organism>
<gene>
    <name evidence="9" type="ORF">D3Z33_10510</name>
</gene>
<dbReference type="Gene3D" id="3.30.390.30">
    <property type="match status" value="1"/>
</dbReference>
<dbReference type="OrthoDB" id="9802028at2"/>
<dbReference type="PANTHER" id="PTHR43429:SF1">
    <property type="entry name" value="NAD(P)H SULFUR OXIDOREDUCTASE (COA-DEPENDENT)"/>
    <property type="match status" value="1"/>
</dbReference>
<dbReference type="InterPro" id="IPR036188">
    <property type="entry name" value="FAD/NAD-bd_sf"/>
</dbReference>
<dbReference type="SUPFAM" id="SSF55424">
    <property type="entry name" value="FAD/NAD-linked reductases, dimerisation (C-terminal) domain"/>
    <property type="match status" value="1"/>
</dbReference>
<accession>A0A845QZV9</accession>
<dbReference type="PRINTS" id="PR00368">
    <property type="entry name" value="FADPNR"/>
</dbReference>
<evidence type="ECO:0000256" key="4">
    <source>
        <dbReference type="ARBA" id="ARBA00022827"/>
    </source>
</evidence>
<keyword evidence="4" id="KW-0274">FAD</keyword>
<evidence type="ECO:0000259" key="7">
    <source>
        <dbReference type="Pfam" id="PF02852"/>
    </source>
</evidence>
<protein>
    <submittedName>
        <fullName evidence="9">CoA-disulfide reductase</fullName>
    </submittedName>
</protein>
<dbReference type="Gene3D" id="3.50.50.60">
    <property type="entry name" value="FAD/NAD(P)-binding domain"/>
    <property type="match status" value="2"/>
</dbReference>
<dbReference type="InterPro" id="IPR004099">
    <property type="entry name" value="Pyr_nucl-diS_OxRdtase_dimer"/>
</dbReference>
<evidence type="ECO:0000259" key="8">
    <source>
        <dbReference type="Pfam" id="PF07992"/>
    </source>
</evidence>
<comment type="caution">
    <text evidence="9">The sequence shown here is derived from an EMBL/GenBank/DDBJ whole genome shotgun (WGS) entry which is preliminary data.</text>
</comment>
<evidence type="ECO:0000256" key="1">
    <source>
        <dbReference type="ARBA" id="ARBA00001974"/>
    </source>
</evidence>
<sequence>MENSKEKVFDYNELVITTGATPFIPDIKGINSKNVYTVTKPYIAKDLKENINKYKNIAIVGGGFIGVEVAEQLSKYDHLNINLYHSRDYLLNGVYDKKAGEAAKKEIERHGINIHFSERLENVVSENEVVKEIITTNRKDKIDALILAIGVRPNTQIFNNGRLKKIKNGAIVIDKYGRTNIENVWSVGDCATVPHKFLKDAYIPLGTSANKIGRQIGINLSRSKDNLFASYESLGSNSVKVGDLEFGTTGLTESQAKDLGYYYGIAESEVLNKPSYMPDSYKLNFRIIYEKNSYKILGARVFGKKDAVLRLLPFTTAIHSGLTTKDLSYYDYAYSPPFSLSWEAVNIASSVAK</sequence>
<evidence type="ECO:0000256" key="2">
    <source>
        <dbReference type="ARBA" id="ARBA00009130"/>
    </source>
</evidence>
<evidence type="ECO:0000313" key="9">
    <source>
        <dbReference type="EMBL" id="NBI07279.1"/>
    </source>
</evidence>
<keyword evidence="5" id="KW-0560">Oxidoreductase</keyword>
<comment type="similarity">
    <text evidence="2">Belongs to the class-III pyridine nucleotide-disulfide oxidoreductase family.</text>
</comment>
<evidence type="ECO:0000256" key="6">
    <source>
        <dbReference type="ARBA" id="ARBA00023284"/>
    </source>
</evidence>
<keyword evidence="3" id="KW-0285">Flavoprotein</keyword>
<keyword evidence="10" id="KW-1185">Reference proteome</keyword>
<dbReference type="AlphaFoldDB" id="A0A845QZV9"/>
<dbReference type="Pfam" id="PF07992">
    <property type="entry name" value="Pyr_redox_2"/>
    <property type="match status" value="1"/>
</dbReference>
<name>A0A845QZV9_9CLOT</name>
<reference evidence="9 10" key="1">
    <citation type="submission" date="2018-08" db="EMBL/GenBank/DDBJ databases">
        <title>Murine metabolic-syndrome-specific gut microbial biobank.</title>
        <authorList>
            <person name="Liu C."/>
        </authorList>
    </citation>
    <scope>NUCLEOTIDE SEQUENCE [LARGE SCALE GENOMIC DNA]</scope>
    <source>
        <strain evidence="9 10">583</strain>
    </source>
</reference>